<accession>A0A7K0DUL2</accession>
<dbReference type="RefSeq" id="WP_153345790.1">
    <property type="nucleotide sequence ID" value="NZ_WEGI01000010.1"/>
</dbReference>
<dbReference type="AlphaFoldDB" id="A0A7K0DUL2"/>
<evidence type="ECO:0000313" key="1">
    <source>
        <dbReference type="EMBL" id="MQY29217.1"/>
    </source>
</evidence>
<organism evidence="1 2">
    <name type="scientific">Nocardia aurantia</name>
    <dbReference type="NCBI Taxonomy" id="2585199"/>
    <lineage>
        <taxon>Bacteria</taxon>
        <taxon>Bacillati</taxon>
        <taxon>Actinomycetota</taxon>
        <taxon>Actinomycetes</taxon>
        <taxon>Mycobacteriales</taxon>
        <taxon>Nocardiaceae</taxon>
        <taxon>Nocardia</taxon>
    </lineage>
</organism>
<reference evidence="1 2" key="1">
    <citation type="submission" date="2019-10" db="EMBL/GenBank/DDBJ databases">
        <title>Nocardia macrotermitis sp. nov. and Nocardia aurantia sp. nov., isolated from the gut of fungus growing-termite Macrotermes natalensis.</title>
        <authorList>
            <person name="Benndorf R."/>
            <person name="Schwitalla J."/>
            <person name="Martin K."/>
            <person name="De Beer W."/>
            <person name="Kaster A.-K."/>
            <person name="Vollmers J."/>
            <person name="Poulsen M."/>
            <person name="Beemelmanns C."/>
        </authorList>
    </citation>
    <scope>NUCLEOTIDE SEQUENCE [LARGE SCALE GENOMIC DNA]</scope>
    <source>
        <strain evidence="1 2">RB56</strain>
    </source>
</reference>
<sequence>MDVSPGESAPRGPLSGVRVLELQGLGPGPFCAMLLSDFGAEVVRVDRPSSVTDADPTDPPADVLSRGRRSIAVDLKAPSGVELLLRLVERADVLIEGFRPGVTERVGLGPEVCLERNPRLIYGRVTGWGREGPYAPHAGHDINYLALSGNLWSIGRSGERPVPPLTYVGDFGGGGMLLALGICAALAERAGSGRGQVVDTAMVDGAALLNGFVYGLRDTGGWTEERGANLLDSGAPFYDVYETSDGRWVSVGAIEPQFYRNLLTLLGLGDEPLDAQNDPEYWPILRARLTEIFRTRTRDEWCALLEGREACFAPVLSPWEAPRHPHNRARGTFTECHGRTQPAAAPHFGRTPAGIAGPAPHPGQHTGAVLREWGLNAAEIGALRELGSIAESGTESSAAAPAARSTL</sequence>
<dbReference type="PANTHER" id="PTHR48228">
    <property type="entry name" value="SUCCINYL-COA--D-CITRAMALATE COA-TRANSFERASE"/>
    <property type="match status" value="1"/>
</dbReference>
<keyword evidence="2" id="KW-1185">Reference proteome</keyword>
<dbReference type="InterPro" id="IPR050509">
    <property type="entry name" value="CoA-transferase_III"/>
</dbReference>
<keyword evidence="1" id="KW-0808">Transferase</keyword>
<gene>
    <name evidence="1" type="primary">smtB_3</name>
    <name evidence="1" type="ORF">NRB56_48070</name>
</gene>
<name>A0A7K0DUL2_9NOCA</name>
<dbReference type="GO" id="GO:0016740">
    <property type="term" value="F:transferase activity"/>
    <property type="evidence" value="ECO:0007669"/>
    <property type="project" value="UniProtKB-KW"/>
</dbReference>
<comment type="caution">
    <text evidence="1">The sequence shown here is derived from an EMBL/GenBank/DDBJ whole genome shotgun (WGS) entry which is preliminary data.</text>
</comment>
<evidence type="ECO:0000313" key="2">
    <source>
        <dbReference type="Proteomes" id="UP000431401"/>
    </source>
</evidence>
<dbReference type="PANTHER" id="PTHR48228:SF5">
    <property type="entry name" value="ALPHA-METHYLACYL-COA RACEMASE"/>
    <property type="match status" value="1"/>
</dbReference>
<dbReference type="Gene3D" id="3.30.1540.10">
    <property type="entry name" value="formyl-coa transferase, domain 3"/>
    <property type="match status" value="1"/>
</dbReference>
<dbReference type="Proteomes" id="UP000431401">
    <property type="component" value="Unassembled WGS sequence"/>
</dbReference>
<protein>
    <submittedName>
        <fullName evidence="1">Succinyl-CoA--L-malate CoA-transferase beta subunit</fullName>
        <ecNumber evidence="1">2.8.3.22</ecNumber>
    </submittedName>
</protein>
<dbReference type="InterPro" id="IPR023606">
    <property type="entry name" value="CoA-Trfase_III_dom_1_sf"/>
</dbReference>
<dbReference type="Pfam" id="PF02515">
    <property type="entry name" value="CoA_transf_3"/>
    <property type="match status" value="1"/>
</dbReference>
<dbReference type="InterPro" id="IPR044855">
    <property type="entry name" value="CoA-Trfase_III_dom3_sf"/>
</dbReference>
<dbReference type="EC" id="2.8.3.22" evidence="1"/>
<dbReference type="SUPFAM" id="SSF89796">
    <property type="entry name" value="CoA-transferase family III (CaiB/BaiF)"/>
    <property type="match status" value="1"/>
</dbReference>
<dbReference type="OrthoDB" id="9797653at2"/>
<dbReference type="InterPro" id="IPR003673">
    <property type="entry name" value="CoA-Trfase_fam_III"/>
</dbReference>
<dbReference type="Gene3D" id="3.40.50.10540">
    <property type="entry name" value="Crotonobetainyl-coa:carnitine coa-transferase, domain 1"/>
    <property type="match status" value="1"/>
</dbReference>
<proteinExistence type="predicted"/>
<dbReference type="EMBL" id="WEGI01000010">
    <property type="protein sequence ID" value="MQY29217.1"/>
    <property type="molecule type" value="Genomic_DNA"/>
</dbReference>